<feature type="region of interest" description="Disordered" evidence="6">
    <location>
        <begin position="48"/>
        <end position="77"/>
    </location>
</feature>
<dbReference type="KEGG" id="thyd:TTHT_1417"/>
<reference evidence="7 8" key="1">
    <citation type="journal article" date="2012" name="Extremophiles">
        <title>Thermotomaculum hydrothermale gen. nov., sp. nov., a novel heterotrophic thermophile within the phylum Acidobacteria from a deep-sea hydrothermal vent chimney in the Southern Okinawa Trough.</title>
        <authorList>
            <person name="Izumi H."/>
            <person name="Nunoura T."/>
            <person name="Miyazaki M."/>
            <person name="Mino S."/>
            <person name="Toki T."/>
            <person name="Takai K."/>
            <person name="Sako Y."/>
            <person name="Sawabe T."/>
            <person name="Nakagawa S."/>
        </authorList>
    </citation>
    <scope>NUCLEOTIDE SEQUENCE [LARGE SCALE GENOMIC DNA]</scope>
    <source>
        <strain evidence="7 8">AC55</strain>
    </source>
</reference>
<comment type="function">
    <text evidence="5">Forms part of the polypeptide exit tunnel.</text>
</comment>
<evidence type="ECO:0000256" key="3">
    <source>
        <dbReference type="ARBA" id="ARBA00023274"/>
    </source>
</evidence>
<comment type="function">
    <text evidence="5">One of the primary rRNA binding proteins, this protein initially binds near the 5'-end of the 23S rRNA. It is important during the early stages of 50S assembly. It makes multiple contacts with different domains of the 23S rRNA in the assembled 50S subunit and ribosome.</text>
</comment>
<evidence type="ECO:0000256" key="2">
    <source>
        <dbReference type="ARBA" id="ARBA00022980"/>
    </source>
</evidence>
<evidence type="ECO:0000256" key="4">
    <source>
        <dbReference type="ARBA" id="ARBA00035244"/>
    </source>
</evidence>
<dbReference type="GO" id="GO:1990904">
    <property type="term" value="C:ribonucleoprotein complex"/>
    <property type="evidence" value="ECO:0007669"/>
    <property type="project" value="UniProtKB-KW"/>
</dbReference>
<evidence type="ECO:0000313" key="7">
    <source>
        <dbReference type="EMBL" id="BBB32929.1"/>
    </source>
</evidence>
<organism evidence="7 8">
    <name type="scientific">Thermotomaculum hydrothermale</name>
    <dbReference type="NCBI Taxonomy" id="981385"/>
    <lineage>
        <taxon>Bacteria</taxon>
        <taxon>Pseudomonadati</taxon>
        <taxon>Acidobacteriota</taxon>
        <taxon>Holophagae</taxon>
        <taxon>Thermotomaculales</taxon>
        <taxon>Thermotomaculaceae</taxon>
        <taxon>Thermotomaculum</taxon>
    </lineage>
</organism>
<keyword evidence="5" id="KW-0694">RNA-binding</keyword>
<dbReference type="Pfam" id="PF00573">
    <property type="entry name" value="Ribosomal_L4"/>
    <property type="match status" value="1"/>
</dbReference>
<evidence type="ECO:0000313" key="8">
    <source>
        <dbReference type="Proteomes" id="UP000595564"/>
    </source>
</evidence>
<protein>
    <recommendedName>
        <fullName evidence="4 5">Large ribosomal subunit protein uL4</fullName>
    </recommendedName>
</protein>
<dbReference type="GO" id="GO:0019843">
    <property type="term" value="F:rRNA binding"/>
    <property type="evidence" value="ECO:0007669"/>
    <property type="project" value="UniProtKB-UniRule"/>
</dbReference>
<keyword evidence="2 5" id="KW-0689">Ribosomal protein</keyword>
<keyword evidence="8" id="KW-1185">Reference proteome</keyword>
<accession>A0A7R6PFT0</accession>
<dbReference type="AlphaFoldDB" id="A0A7R6PFT0"/>
<dbReference type="EMBL" id="AP017470">
    <property type="protein sequence ID" value="BBB32929.1"/>
    <property type="molecule type" value="Genomic_DNA"/>
</dbReference>
<dbReference type="GO" id="GO:0003735">
    <property type="term" value="F:structural constituent of ribosome"/>
    <property type="evidence" value="ECO:0007669"/>
    <property type="project" value="InterPro"/>
</dbReference>
<keyword evidence="5" id="KW-0699">rRNA-binding</keyword>
<name>A0A7R6PFT0_9BACT</name>
<evidence type="ECO:0000256" key="1">
    <source>
        <dbReference type="ARBA" id="ARBA00010528"/>
    </source>
</evidence>
<dbReference type="PANTHER" id="PTHR10746:SF6">
    <property type="entry name" value="LARGE RIBOSOMAL SUBUNIT PROTEIN UL4M"/>
    <property type="match status" value="1"/>
</dbReference>
<dbReference type="HAMAP" id="MF_01328_B">
    <property type="entry name" value="Ribosomal_uL4_B"/>
    <property type="match status" value="1"/>
</dbReference>
<dbReference type="InterPro" id="IPR023574">
    <property type="entry name" value="Ribosomal_uL4_dom_sf"/>
</dbReference>
<proteinExistence type="inferred from homology"/>
<dbReference type="InterPro" id="IPR013005">
    <property type="entry name" value="Ribosomal_uL4-like"/>
</dbReference>
<dbReference type="InterPro" id="IPR002136">
    <property type="entry name" value="Ribosomal_uL4"/>
</dbReference>
<dbReference type="PANTHER" id="PTHR10746">
    <property type="entry name" value="50S RIBOSOMAL PROTEIN L4"/>
    <property type="match status" value="1"/>
</dbReference>
<dbReference type="Gene3D" id="3.40.1370.10">
    <property type="match status" value="1"/>
</dbReference>
<dbReference type="SUPFAM" id="SSF52166">
    <property type="entry name" value="Ribosomal protein L4"/>
    <property type="match status" value="1"/>
</dbReference>
<gene>
    <name evidence="5 7" type="primary">rplD</name>
    <name evidence="7" type="ORF">TTHT_1417</name>
</gene>
<dbReference type="Proteomes" id="UP000595564">
    <property type="component" value="Chromosome"/>
</dbReference>
<dbReference type="GO" id="GO:0006412">
    <property type="term" value="P:translation"/>
    <property type="evidence" value="ECO:0007669"/>
    <property type="project" value="UniProtKB-UniRule"/>
</dbReference>
<dbReference type="GO" id="GO:0005840">
    <property type="term" value="C:ribosome"/>
    <property type="evidence" value="ECO:0007669"/>
    <property type="project" value="UniProtKB-KW"/>
</dbReference>
<keyword evidence="3 5" id="KW-0687">Ribonucleoprotein</keyword>
<evidence type="ECO:0000256" key="5">
    <source>
        <dbReference type="HAMAP-Rule" id="MF_01328"/>
    </source>
</evidence>
<evidence type="ECO:0000256" key="6">
    <source>
        <dbReference type="SAM" id="MobiDB-lite"/>
    </source>
</evidence>
<comment type="subunit">
    <text evidence="5">Part of the 50S ribosomal subunit.</text>
</comment>
<dbReference type="RefSeq" id="WP_201327231.1">
    <property type="nucleotide sequence ID" value="NZ_AP017470.1"/>
</dbReference>
<feature type="compositionally biased region" description="Basic residues" evidence="6">
    <location>
        <begin position="63"/>
        <end position="77"/>
    </location>
</feature>
<comment type="similarity">
    <text evidence="1 5">Belongs to the universal ribosomal protein uL4 family.</text>
</comment>
<sequence length="207" mass="23267">MAKVKVINLDNQVVDEVELNPSIFEVELNEHLVWEALNATLANRRVGTASAKNRKDVSGGGKKPWRQKGTGRARHGSIRSPLWVGGGTVHGPQPRDFSVKFPKKKRRKAVKMLLSDKLRNEKLVVVDKFEIEQPKTKLVYDKVIKGLNVDSGLLIDGNLNRNLYLSSRNIPRLKSLVATDLNVFDLMKYDYVLVSLDGLKKIEEVLG</sequence>
<dbReference type="NCBIfam" id="TIGR03953">
    <property type="entry name" value="rplD_bact"/>
    <property type="match status" value="1"/>
</dbReference>